<accession>A0A562Q4M5</accession>
<dbReference type="Proteomes" id="UP000437862">
    <property type="component" value="Chromosome"/>
</dbReference>
<dbReference type="EMBL" id="CP046904">
    <property type="protein sequence ID" value="QGZ41188.1"/>
    <property type="molecule type" value="Genomic_DNA"/>
</dbReference>
<dbReference type="EMBL" id="VLKW01000001">
    <property type="protein sequence ID" value="TWI51120.1"/>
    <property type="molecule type" value="Genomic_DNA"/>
</dbReference>
<dbReference type="RefSeq" id="WP_145872577.1">
    <property type="nucleotide sequence ID" value="NZ_CP046904.1"/>
</dbReference>
<reference evidence="2" key="2">
    <citation type="submission" date="2019-07" db="EMBL/GenBank/DDBJ databases">
        <authorList>
            <person name="Whitman W."/>
            <person name="Huntemann M."/>
            <person name="Clum A."/>
            <person name="Pillay M."/>
            <person name="Palaniappan K."/>
            <person name="Varghese N."/>
            <person name="Mikhailova N."/>
            <person name="Stamatis D."/>
            <person name="Reddy T."/>
            <person name="Daum C."/>
            <person name="Shapiro N."/>
            <person name="Ivanova N."/>
            <person name="Kyrpides N."/>
            <person name="Woyke T."/>
        </authorList>
    </citation>
    <scope>NUCLEOTIDE SEQUENCE</scope>
    <source>
        <strain evidence="2">CGMCC 1.10685</strain>
    </source>
</reference>
<evidence type="ECO:0008006" key="5">
    <source>
        <dbReference type="Google" id="ProtNLM"/>
    </source>
</evidence>
<protein>
    <recommendedName>
        <fullName evidence="5">DUF3313 family protein</fullName>
    </recommendedName>
</protein>
<reference evidence="2 3" key="1">
    <citation type="journal article" date="2015" name="Stand. Genomic Sci.">
        <title>Genomic Encyclopedia of Bacterial and Archaeal Type Strains, Phase III: the genomes of soil and plant-associated and newly described type strains.</title>
        <authorList>
            <person name="Whitman W.B."/>
            <person name="Woyke T."/>
            <person name="Klenk H.P."/>
            <person name="Zhou Y."/>
            <person name="Lilburn T.G."/>
            <person name="Beck B.J."/>
            <person name="De Vos P."/>
            <person name="Vandamme P."/>
            <person name="Eisen J.A."/>
            <person name="Garrity G."/>
            <person name="Hugenholtz P."/>
            <person name="Kyrpides N.C."/>
        </authorList>
    </citation>
    <scope>NUCLEOTIDE SEQUENCE [LARGE SCALE GENOMIC DNA]</scope>
    <source>
        <strain evidence="2 3">CGMCC 1.10685</strain>
    </source>
</reference>
<proteinExistence type="predicted"/>
<evidence type="ECO:0000313" key="3">
    <source>
        <dbReference type="Proteomes" id="UP000315112"/>
    </source>
</evidence>
<dbReference type="PROSITE" id="PS51257">
    <property type="entry name" value="PROKAR_LIPOPROTEIN"/>
    <property type="match status" value="1"/>
</dbReference>
<name>A0A562Q4M5_9BURK</name>
<dbReference type="AlphaFoldDB" id="A0A562Q4M5"/>
<sequence>MLKRLVIATVAGLLAGCATGPQTLPVSASDIAALRDVEVRNIVWQDELDFAPANRVFANGVATARENYYRWMDVRHAIRALLPVIDDVDVRRQLEDALGRGLGEAMAPGRVRVTTTARVPERADRERMRAALQPGGAFMEVKTEYELSVNSLRLEMHSTAEMYVAGRGDPVYANKFYYQSEPVAGSTSATILWAGNNGAPYRRAVAEGVAEIARMIALDVAQANTVPAAAKKMTLALANGSTRTPDVTGTVLRQRPGRIVLRADAGGLYSFAR</sequence>
<reference evidence="1 4" key="3">
    <citation type="submission" date="2019-12" db="EMBL/GenBank/DDBJ databases">
        <title>Draft Genome Sequences of Six Type Strains of the Genus Massilia.</title>
        <authorList>
            <person name="Miess H."/>
            <person name="Frediansyah A."/>
            <person name="Goeker M."/>
            <person name="Gross H."/>
        </authorList>
    </citation>
    <scope>NUCLEOTIDE SEQUENCE [LARGE SCALE GENOMIC DNA]</scope>
    <source>
        <strain evidence="1 4">DSM 26639</strain>
    </source>
</reference>
<dbReference type="Proteomes" id="UP000315112">
    <property type="component" value="Unassembled WGS sequence"/>
</dbReference>
<evidence type="ECO:0000313" key="1">
    <source>
        <dbReference type="EMBL" id="QGZ41188.1"/>
    </source>
</evidence>
<evidence type="ECO:0000313" key="2">
    <source>
        <dbReference type="EMBL" id="TWI51120.1"/>
    </source>
</evidence>
<organism evidence="2 3">
    <name type="scientific">Pseudoduganella flava</name>
    <dbReference type="NCBI Taxonomy" id="871742"/>
    <lineage>
        <taxon>Bacteria</taxon>
        <taxon>Pseudomonadati</taxon>
        <taxon>Pseudomonadota</taxon>
        <taxon>Betaproteobacteria</taxon>
        <taxon>Burkholderiales</taxon>
        <taxon>Oxalobacteraceae</taxon>
        <taxon>Telluria group</taxon>
        <taxon>Pseudoduganella</taxon>
    </lineage>
</organism>
<keyword evidence="4" id="KW-1185">Reference proteome</keyword>
<gene>
    <name evidence="1" type="ORF">GO485_20425</name>
    <name evidence="2" type="ORF">IP92_00102</name>
</gene>
<evidence type="ECO:0000313" key="4">
    <source>
        <dbReference type="Proteomes" id="UP000437862"/>
    </source>
</evidence>